<gene>
    <name evidence="1" type="ORF">Phi19:3_gp016</name>
</gene>
<dbReference type="OrthoDB" id="41344at10239"/>
<dbReference type="RefSeq" id="YP_008240801.1">
    <property type="nucleotide sequence ID" value="NC_021789.1"/>
</dbReference>
<keyword evidence="2" id="KW-1185">Reference proteome</keyword>
<accession>R9ZY16</accession>
<dbReference type="Gene3D" id="3.40.50.620">
    <property type="entry name" value="HUPs"/>
    <property type="match status" value="1"/>
</dbReference>
<organism evidence="1 2">
    <name type="scientific">Cellulophaga phage phi19:3</name>
    <dbReference type="NCBI Taxonomy" id="1327971"/>
    <lineage>
        <taxon>Viruses</taxon>
        <taxon>Duplodnaviria</taxon>
        <taxon>Heunggongvirae</taxon>
        <taxon>Uroviricota</taxon>
        <taxon>Caudoviricetes</taxon>
        <taxon>Pachyviridae</taxon>
        <taxon>Baltivirus</taxon>
        <taxon>Baltivirus phi19tres</taxon>
    </lineage>
</organism>
<name>R9ZY16_9CAUD</name>
<dbReference type="GeneID" id="16881037"/>
<dbReference type="Proteomes" id="UP000014731">
    <property type="component" value="Segment"/>
</dbReference>
<sequence length="279" mass="33058">MVDINSLSGGKTSSYLAMHYPADYNIFSLVCNDDKKCAHPDKKVMQLVNDKLQKYSSRFGECIGTPENYLTLNVILDLEQKLGREIIWLRDESFDWWIKYKKGLPKHDQRWCTELMKLKPIFEWCYLYTDFPVNMRIGYRLDEIERMDRLTTTYELPISCNTYGQKRQNWKKDIEWRVGEFPLIDDKILHYHIYLWALESGLTFPKDSNCQMCFHKQEPQLRKNFDDAPNVMNWAKDKEIETKNRFKTNFTMKQIKKMGVQMDFFFGTGSGCDSGGCTD</sequence>
<evidence type="ECO:0000313" key="2">
    <source>
        <dbReference type="Proteomes" id="UP000014731"/>
    </source>
</evidence>
<dbReference type="EMBL" id="KC821608">
    <property type="protein sequence ID" value="AGO47420.1"/>
    <property type="molecule type" value="Genomic_DNA"/>
</dbReference>
<protein>
    <submittedName>
        <fullName evidence="1">Uncharacterized protein</fullName>
    </submittedName>
</protein>
<evidence type="ECO:0000313" key="1">
    <source>
        <dbReference type="EMBL" id="AGO47420.1"/>
    </source>
</evidence>
<reference evidence="1 2" key="1">
    <citation type="journal article" date="2013" name="Proc. Natl. Acad. Sci. U.S.A.">
        <title>Twelve previously unknown phage genera are ubiquitous in global oceans.</title>
        <authorList>
            <person name="Holmfeldt K."/>
            <person name="Solonenko N."/>
            <person name="Shah M."/>
            <person name="Corrier K."/>
            <person name="Riemann L."/>
            <person name="Verberkmoes N.C."/>
            <person name="Sullivan M.B."/>
        </authorList>
    </citation>
    <scope>NUCLEOTIDE SEQUENCE [LARGE SCALE GENOMIC DNA]</scope>
    <source>
        <strain evidence="1">Phi19:3</strain>
    </source>
</reference>
<proteinExistence type="predicted"/>
<dbReference type="KEGG" id="vg:16881037"/>
<reference evidence="2" key="2">
    <citation type="submission" date="2013-03" db="EMBL/GenBank/DDBJ databases">
        <title>The Cellulophaga phages: a novel, diverse, and globally ubiquitous model system.</title>
        <authorList>
            <person name="Holmfeldt K."/>
            <person name="Solonenko N."/>
            <person name="Shah M."/>
            <person name="Corrier K."/>
            <person name="Riemann L."/>
            <person name="VerBerkmoes N.C."/>
            <person name="Sullivan M.B."/>
        </authorList>
    </citation>
    <scope>NUCLEOTIDE SEQUENCE [LARGE SCALE GENOMIC DNA]</scope>
</reference>
<dbReference type="InterPro" id="IPR014729">
    <property type="entry name" value="Rossmann-like_a/b/a_fold"/>
</dbReference>